<feature type="domain" description="DUF6699" evidence="1">
    <location>
        <begin position="2"/>
        <end position="112"/>
    </location>
</feature>
<keyword evidence="3" id="KW-1185">Reference proteome</keyword>
<comment type="caution">
    <text evidence="2">The sequence shown here is derived from an EMBL/GenBank/DDBJ whole genome shotgun (WGS) entry which is preliminary data.</text>
</comment>
<evidence type="ECO:0000313" key="2">
    <source>
        <dbReference type="EMBL" id="KAJ7776862.1"/>
    </source>
</evidence>
<dbReference type="Pfam" id="PF20415">
    <property type="entry name" value="DUF6699"/>
    <property type="match status" value="1"/>
</dbReference>
<sequence length="124" mass="14531">MMQPAVTPAATRMRLMHPRLPWYVDVKRIQNTHGITLYDVLYALFEELDRPIAGRDFWNEELGRKDRDSLTQAFKERCRMNGRAGEKTEMMKGVKRVDFLGADCVFVGLVRRNGMWEIKTTNEH</sequence>
<dbReference type="EMBL" id="JARJLG010000011">
    <property type="protein sequence ID" value="KAJ7776862.1"/>
    <property type="molecule type" value="Genomic_DNA"/>
</dbReference>
<dbReference type="InterPro" id="IPR046522">
    <property type="entry name" value="DUF6699"/>
</dbReference>
<gene>
    <name evidence="2" type="ORF">DFH07DRAFT_798026</name>
</gene>
<protein>
    <recommendedName>
        <fullName evidence="1">DUF6699 domain-containing protein</fullName>
    </recommendedName>
</protein>
<dbReference type="Proteomes" id="UP001215280">
    <property type="component" value="Unassembled WGS sequence"/>
</dbReference>
<accession>A0AAD7K532</accession>
<evidence type="ECO:0000313" key="3">
    <source>
        <dbReference type="Proteomes" id="UP001215280"/>
    </source>
</evidence>
<organism evidence="2 3">
    <name type="scientific">Mycena maculata</name>
    <dbReference type="NCBI Taxonomy" id="230809"/>
    <lineage>
        <taxon>Eukaryota</taxon>
        <taxon>Fungi</taxon>
        <taxon>Dikarya</taxon>
        <taxon>Basidiomycota</taxon>
        <taxon>Agaricomycotina</taxon>
        <taxon>Agaricomycetes</taxon>
        <taxon>Agaricomycetidae</taxon>
        <taxon>Agaricales</taxon>
        <taxon>Marasmiineae</taxon>
        <taxon>Mycenaceae</taxon>
        <taxon>Mycena</taxon>
    </lineage>
</organism>
<reference evidence="2" key="1">
    <citation type="submission" date="2023-03" db="EMBL/GenBank/DDBJ databases">
        <title>Massive genome expansion in bonnet fungi (Mycena s.s.) driven by repeated elements and novel gene families across ecological guilds.</title>
        <authorList>
            <consortium name="Lawrence Berkeley National Laboratory"/>
            <person name="Harder C.B."/>
            <person name="Miyauchi S."/>
            <person name="Viragh M."/>
            <person name="Kuo A."/>
            <person name="Thoen E."/>
            <person name="Andreopoulos B."/>
            <person name="Lu D."/>
            <person name="Skrede I."/>
            <person name="Drula E."/>
            <person name="Henrissat B."/>
            <person name="Morin E."/>
            <person name="Kohler A."/>
            <person name="Barry K."/>
            <person name="LaButti K."/>
            <person name="Morin E."/>
            <person name="Salamov A."/>
            <person name="Lipzen A."/>
            <person name="Mereny Z."/>
            <person name="Hegedus B."/>
            <person name="Baldrian P."/>
            <person name="Stursova M."/>
            <person name="Weitz H."/>
            <person name="Taylor A."/>
            <person name="Grigoriev I.V."/>
            <person name="Nagy L.G."/>
            <person name="Martin F."/>
            <person name="Kauserud H."/>
        </authorList>
    </citation>
    <scope>NUCLEOTIDE SEQUENCE</scope>
    <source>
        <strain evidence="2">CBHHK188m</strain>
    </source>
</reference>
<dbReference type="AlphaFoldDB" id="A0AAD7K532"/>
<name>A0AAD7K532_9AGAR</name>
<evidence type="ECO:0000259" key="1">
    <source>
        <dbReference type="Pfam" id="PF20415"/>
    </source>
</evidence>
<proteinExistence type="predicted"/>